<evidence type="ECO:0000313" key="2">
    <source>
        <dbReference type="EMBL" id="KRT34380.1"/>
    </source>
</evidence>
<dbReference type="AlphaFoldDB" id="A0A0T5X7E1"/>
<dbReference type="Gene3D" id="1.10.10.10">
    <property type="entry name" value="Winged helix-like DNA-binding domain superfamily/Winged helix DNA-binding domain"/>
    <property type="match status" value="1"/>
</dbReference>
<keyword evidence="3" id="KW-1185">Reference proteome</keyword>
<dbReference type="Pfam" id="PF13730">
    <property type="entry name" value="HTH_36"/>
    <property type="match status" value="1"/>
</dbReference>
<evidence type="ECO:0000256" key="1">
    <source>
        <dbReference type="SAM" id="MobiDB-lite"/>
    </source>
</evidence>
<feature type="region of interest" description="Disordered" evidence="1">
    <location>
        <begin position="106"/>
        <end position="126"/>
    </location>
</feature>
<accession>A0A0T5X7E1</accession>
<feature type="region of interest" description="Disordered" evidence="1">
    <location>
        <begin position="149"/>
        <end position="173"/>
    </location>
</feature>
<name>A0A0T5X7E1_9BACT</name>
<sequence>MEVFLMSSSKNGAFVMVDFCVITDKNLDVFDKMTYVALCKFADREGKCFPSLNTLAALVGCARSRLRKSLDNLKSLNYLRVDCRVLDGKQRSNLYTLLPRENRTRVSTGAEGGLQKTHPGSQNGHITISNITRSKEQDSGELPQCHAVAEKPQDSRKPALYPGRASEPPSPLFYKNQNTAPLEREMKHPPYEEVVESFKRHFPDQNPPTLDEANCMWMRVAALVHNELYTAQGWDDYFDGIAESPFLLGDNDANWRPGVFWILLAQNIRKVKEGFFERGGTWEQIVEQRMKVADLTEEDQKYVRDLIFNIKSNIKSREAA</sequence>
<protein>
    <recommendedName>
        <fullName evidence="4">Helix-turn-helix domain-containing protein</fullName>
    </recommendedName>
</protein>
<evidence type="ECO:0000313" key="3">
    <source>
        <dbReference type="Proteomes" id="UP000005273"/>
    </source>
</evidence>
<dbReference type="eggNOG" id="ENOG5033F48">
    <property type="taxonomic scope" value="Bacteria"/>
</dbReference>
<dbReference type="OrthoDB" id="3882at2"/>
<dbReference type="Proteomes" id="UP000005273">
    <property type="component" value="Unassembled WGS sequence"/>
</dbReference>
<evidence type="ECO:0008006" key="4">
    <source>
        <dbReference type="Google" id="ProtNLM"/>
    </source>
</evidence>
<proteinExistence type="predicted"/>
<dbReference type="InterPro" id="IPR036388">
    <property type="entry name" value="WH-like_DNA-bd_sf"/>
</dbReference>
<organism evidence="2 3">
    <name type="scientific">Acetomicrobium hydrogeniformans ATCC BAA-1850</name>
    <dbReference type="NCBI Taxonomy" id="592015"/>
    <lineage>
        <taxon>Bacteria</taxon>
        <taxon>Thermotogati</taxon>
        <taxon>Synergistota</taxon>
        <taxon>Synergistia</taxon>
        <taxon>Synergistales</taxon>
        <taxon>Acetomicrobiaceae</taxon>
        <taxon>Acetomicrobium</taxon>
    </lineage>
</organism>
<reference evidence="3" key="1">
    <citation type="submission" date="2012-09" db="EMBL/GenBank/DDBJ databases">
        <authorList>
            <person name="Weinstock G."/>
            <person name="Sodergren E."/>
            <person name="Clifton S."/>
            <person name="Fulton L."/>
            <person name="Fulton B."/>
            <person name="Courtney L."/>
            <person name="Fronick C."/>
            <person name="Harrison M."/>
            <person name="Strong C."/>
            <person name="Farmer C."/>
            <person name="Delehaunty K."/>
            <person name="Markovic C."/>
            <person name="Hall O."/>
            <person name="Minx P."/>
            <person name="Tomlinson C."/>
            <person name="Mitreva M."/>
            <person name="Nelson J."/>
            <person name="Hou S."/>
            <person name="Wollam A."/>
            <person name="Pepin K.H."/>
            <person name="Johnson M."/>
            <person name="Bhonagiri V."/>
            <person name="Nash W.E."/>
            <person name="Suruliraj S."/>
            <person name="Warren W."/>
            <person name="Chinwalla A."/>
            <person name="Mardis E.R."/>
            <person name="Wilson R.K."/>
        </authorList>
    </citation>
    <scope>NUCLEOTIDE SEQUENCE [LARGE SCALE GENOMIC DNA]</scope>
    <source>
        <strain evidence="3">OS1</strain>
    </source>
</reference>
<dbReference type="EMBL" id="ACJX03000001">
    <property type="protein sequence ID" value="KRT34380.1"/>
    <property type="molecule type" value="Genomic_DNA"/>
</dbReference>
<dbReference type="STRING" id="592015.HMPREF1705_04082"/>
<comment type="caution">
    <text evidence="2">The sequence shown here is derived from an EMBL/GenBank/DDBJ whole genome shotgun (WGS) entry which is preliminary data.</text>
</comment>
<gene>
    <name evidence="2" type="ORF">HMPREF1705_04082</name>
</gene>